<evidence type="ECO:0000256" key="4">
    <source>
        <dbReference type="SAM" id="MobiDB-lite"/>
    </source>
</evidence>
<dbReference type="Gene3D" id="1.10.10.60">
    <property type="entry name" value="Homeodomain-like"/>
    <property type="match status" value="1"/>
</dbReference>
<accession>A0A2T1G435</accession>
<dbReference type="Proteomes" id="UP000238937">
    <property type="component" value="Unassembled WGS sequence"/>
</dbReference>
<evidence type="ECO:0000313" key="7">
    <source>
        <dbReference type="Proteomes" id="UP000238937"/>
    </source>
</evidence>
<protein>
    <recommendedName>
        <fullName evidence="5">HTH araC/xylS-type domain-containing protein</fullName>
    </recommendedName>
</protein>
<feature type="region of interest" description="Disordered" evidence="4">
    <location>
        <begin position="45"/>
        <end position="67"/>
    </location>
</feature>
<dbReference type="InterPro" id="IPR035418">
    <property type="entry name" value="AraC-bd_2"/>
</dbReference>
<dbReference type="PROSITE" id="PS01124">
    <property type="entry name" value="HTH_ARAC_FAMILY_2"/>
    <property type="match status" value="1"/>
</dbReference>
<dbReference type="EMBL" id="PVWO01000340">
    <property type="protein sequence ID" value="PSB51994.1"/>
    <property type="molecule type" value="Genomic_DNA"/>
</dbReference>
<evidence type="ECO:0000259" key="5">
    <source>
        <dbReference type="PROSITE" id="PS01124"/>
    </source>
</evidence>
<evidence type="ECO:0000256" key="2">
    <source>
        <dbReference type="ARBA" id="ARBA00023125"/>
    </source>
</evidence>
<dbReference type="Pfam" id="PF12833">
    <property type="entry name" value="HTH_18"/>
    <property type="match status" value="1"/>
</dbReference>
<dbReference type="PANTHER" id="PTHR46796:SF12">
    <property type="entry name" value="HTH-TYPE DNA-BINDING TRANSCRIPTIONAL ACTIVATOR EUTR"/>
    <property type="match status" value="1"/>
</dbReference>
<evidence type="ECO:0000313" key="6">
    <source>
        <dbReference type="EMBL" id="PSB51994.1"/>
    </source>
</evidence>
<evidence type="ECO:0000256" key="1">
    <source>
        <dbReference type="ARBA" id="ARBA00023015"/>
    </source>
</evidence>
<dbReference type="InterPro" id="IPR050204">
    <property type="entry name" value="AraC_XylS_family_regulators"/>
</dbReference>
<reference evidence="6 7" key="1">
    <citation type="submission" date="2018-03" db="EMBL/GenBank/DDBJ databases">
        <title>The ancient ancestry and fast evolution of plastids.</title>
        <authorList>
            <person name="Moore K.R."/>
            <person name="Magnabosco C."/>
            <person name="Momper L."/>
            <person name="Gold D.A."/>
            <person name="Bosak T."/>
            <person name="Fournier G.P."/>
        </authorList>
    </citation>
    <scope>NUCLEOTIDE SEQUENCE [LARGE SCALE GENOMIC DNA]</scope>
    <source>
        <strain evidence="6 7">CCALA 037</strain>
    </source>
</reference>
<proteinExistence type="predicted"/>
<dbReference type="OrthoDB" id="7544370at2"/>
<dbReference type="GO" id="GO:0043565">
    <property type="term" value="F:sequence-specific DNA binding"/>
    <property type="evidence" value="ECO:0007669"/>
    <property type="project" value="InterPro"/>
</dbReference>
<keyword evidence="1" id="KW-0805">Transcription regulation</keyword>
<evidence type="ECO:0000256" key="3">
    <source>
        <dbReference type="ARBA" id="ARBA00023163"/>
    </source>
</evidence>
<dbReference type="AlphaFoldDB" id="A0A2T1G435"/>
<dbReference type="InterPro" id="IPR018060">
    <property type="entry name" value="HTH_AraC"/>
</dbReference>
<dbReference type="PANTHER" id="PTHR46796">
    <property type="entry name" value="HTH-TYPE TRANSCRIPTIONAL ACTIVATOR RHAS-RELATED"/>
    <property type="match status" value="1"/>
</dbReference>
<dbReference type="SMART" id="SM00342">
    <property type="entry name" value="HTH_ARAC"/>
    <property type="match status" value="1"/>
</dbReference>
<gene>
    <name evidence="6" type="ORF">C7B77_20965</name>
</gene>
<dbReference type="Pfam" id="PF14525">
    <property type="entry name" value="AraC_binding_2"/>
    <property type="match status" value="1"/>
</dbReference>
<keyword evidence="7" id="KW-1185">Reference proteome</keyword>
<sequence>MVRNRSIHTLQACMQQHNGKGRALLCNSPDAAPSQRMIQREQSPAYYHSQQHGWAERTNNGKQNLGENSWQETIGNAIGDYRLHSLSRSNSSDSATNLRCDARPPIASNFQLIDLRWQGAFKLEQAALDERYIFYIVSSGSLEQKIDRYQTDCSAATATIGCPTQTVESIASESGQVLLISIDRDAIESAVSKLLDRPLKHPVVFMPNIDLTNEVGLSLKKFSQFLWEVATTTAATSVHCSSLVLQKLEATFLACAIEGLQSNYSDELSYQIEGALAYHVRKAQTFIESHLHEDIKLADIADATGVSARLLQKAFALHCDCSPMRFMAQARLHRIRRELAAATTDTKVVDVMMKYGFTQGGKFAKEYQQLFGEKPSDTLKHSSPFDRQNVMWQEIDDPLSARVAGGRSRSIQMGRSSECLLVNSLGRRLSARAVPDFFQTLLAKIVKF</sequence>
<comment type="caution">
    <text evidence="6">The sequence shown here is derived from an EMBL/GenBank/DDBJ whole genome shotgun (WGS) entry which is preliminary data.</text>
</comment>
<organism evidence="6 7">
    <name type="scientific">Chamaesiphon polymorphus CCALA 037</name>
    <dbReference type="NCBI Taxonomy" id="2107692"/>
    <lineage>
        <taxon>Bacteria</taxon>
        <taxon>Bacillati</taxon>
        <taxon>Cyanobacteriota</taxon>
        <taxon>Cyanophyceae</taxon>
        <taxon>Gomontiellales</taxon>
        <taxon>Chamaesiphonaceae</taxon>
        <taxon>Chamaesiphon</taxon>
    </lineage>
</organism>
<name>A0A2T1G435_9CYAN</name>
<dbReference type="InterPro" id="IPR009057">
    <property type="entry name" value="Homeodomain-like_sf"/>
</dbReference>
<keyword evidence="2" id="KW-0238">DNA-binding</keyword>
<dbReference type="GO" id="GO:0003700">
    <property type="term" value="F:DNA-binding transcription factor activity"/>
    <property type="evidence" value="ECO:0007669"/>
    <property type="project" value="InterPro"/>
</dbReference>
<dbReference type="SUPFAM" id="SSF46689">
    <property type="entry name" value="Homeodomain-like"/>
    <property type="match status" value="1"/>
</dbReference>
<keyword evidence="3" id="KW-0804">Transcription</keyword>
<feature type="domain" description="HTH araC/xylS-type" evidence="5">
    <location>
        <begin position="281"/>
        <end position="381"/>
    </location>
</feature>